<evidence type="ECO:0000256" key="1">
    <source>
        <dbReference type="ARBA" id="ARBA00049983"/>
    </source>
</evidence>
<feature type="region of interest" description="Disordered" evidence="2">
    <location>
        <begin position="1"/>
        <end position="41"/>
    </location>
</feature>
<feature type="compositionally biased region" description="Basic and acidic residues" evidence="2">
    <location>
        <begin position="15"/>
        <end position="28"/>
    </location>
</feature>
<dbReference type="EMBL" id="GL349451">
    <property type="protein sequence ID" value="KNC48351.1"/>
    <property type="molecule type" value="Genomic_DNA"/>
</dbReference>
<protein>
    <recommendedName>
        <fullName evidence="3">SYO1-like TPR repeats domain-containing protein</fullName>
    </recommendedName>
</protein>
<evidence type="ECO:0000256" key="2">
    <source>
        <dbReference type="SAM" id="MobiDB-lite"/>
    </source>
</evidence>
<sequence>MGRAKKLRSKQRQRAKAERRFSPHDHRVATPSEALHSATSSDALPTRLVDLLSALASNNASEREVAAGSLASLAASLDASSLDDSAPTTSAASSLPQPKRRIGSGALVDVEAQALFRSEVMDALRVRMFDSVLAVRVTVAGVIRNIGVSSLEGAEALMANDGVACVAMSLSKVREELEAGGRSQDEVMQMWMMIGHLAAIAQCMAEATPEAAAALTNAGGLAECLVPLLAQADDVPGQVLVEAAKCIMTLADGNPSFVTALTAAAGSEEALLTSLRPLLAADNALIAVLGAGVLLALVSSSQAAGVVLPEVAPILRAAVAGVDPAATIGDESTDGGAWHEAVVASRMALEMLTNALVVEVEESSDAGAGVDPVVAAAVGPGAVLSDLVLPRMAVLPDQVHALGRTLDSIGERVRTYYGHLVRVVGLATNAWMVLESAEAAAALVPVWQATLQLLRTAEVGGAAGDVVEPALTLASAILQRARLDDGCPTPDASPEVWQMIVQLASTAPMRLVRVKATEVAALLGAAMRVGASADGADALVAFIANQLDDAEIGVVLEAADAVFELLASSAVNAALASSGLLGKLGKLEQTLTAAIEDGMRTESLPEDVLMRADDVVTNLPRFVVYKQQQMSK</sequence>
<evidence type="ECO:0000313" key="4">
    <source>
        <dbReference type="EMBL" id="KNC48351.1"/>
    </source>
</evidence>
<keyword evidence="5" id="KW-1185">Reference proteome</keyword>
<name>A0A0L0D8E2_THETB</name>
<dbReference type="InterPro" id="IPR057990">
    <property type="entry name" value="TPR_SYO1"/>
</dbReference>
<dbReference type="AlphaFoldDB" id="A0A0L0D8E2"/>
<evidence type="ECO:0000313" key="5">
    <source>
        <dbReference type="Proteomes" id="UP000054408"/>
    </source>
</evidence>
<gene>
    <name evidence="4" type="ORF">AMSG_04801</name>
</gene>
<evidence type="ECO:0000259" key="3">
    <source>
        <dbReference type="Pfam" id="PF25567"/>
    </source>
</evidence>
<dbReference type="InterPro" id="IPR052616">
    <property type="entry name" value="SYO1-like"/>
</dbReference>
<feature type="domain" description="SYO1-like TPR repeats" evidence="3">
    <location>
        <begin position="432"/>
        <end position="629"/>
    </location>
</feature>
<dbReference type="RefSeq" id="XP_013758475.1">
    <property type="nucleotide sequence ID" value="XM_013903021.1"/>
</dbReference>
<comment type="similarity">
    <text evidence="1">Belongs to the nuclear import and ribosome assembly adapter family.</text>
</comment>
<organism evidence="4 5">
    <name type="scientific">Thecamonas trahens ATCC 50062</name>
    <dbReference type="NCBI Taxonomy" id="461836"/>
    <lineage>
        <taxon>Eukaryota</taxon>
        <taxon>Apusozoa</taxon>
        <taxon>Apusomonadida</taxon>
        <taxon>Apusomonadidae</taxon>
        <taxon>Thecamonas</taxon>
    </lineage>
</organism>
<dbReference type="InterPro" id="IPR011989">
    <property type="entry name" value="ARM-like"/>
</dbReference>
<dbReference type="GO" id="GO:0042273">
    <property type="term" value="P:ribosomal large subunit biogenesis"/>
    <property type="evidence" value="ECO:0007669"/>
    <property type="project" value="TreeGrafter"/>
</dbReference>
<dbReference type="GeneID" id="25564326"/>
<dbReference type="PANTHER" id="PTHR13347:SF1">
    <property type="entry name" value="HEAT REPEAT-CONTAINING PROTEIN 3"/>
    <property type="match status" value="1"/>
</dbReference>
<dbReference type="Pfam" id="PF25567">
    <property type="entry name" value="TPR_SYO1"/>
    <property type="match status" value="1"/>
</dbReference>
<dbReference type="InterPro" id="IPR016024">
    <property type="entry name" value="ARM-type_fold"/>
</dbReference>
<dbReference type="PANTHER" id="PTHR13347">
    <property type="entry name" value="HEAT REPEAT-CONTAINING PROTEIN 3"/>
    <property type="match status" value="1"/>
</dbReference>
<reference evidence="4 5" key="1">
    <citation type="submission" date="2010-05" db="EMBL/GenBank/DDBJ databases">
        <title>The Genome Sequence of Thecamonas trahens ATCC 50062.</title>
        <authorList>
            <consortium name="The Broad Institute Genome Sequencing Platform"/>
            <person name="Russ C."/>
            <person name="Cuomo C."/>
            <person name="Shea T."/>
            <person name="Young S.K."/>
            <person name="Zeng Q."/>
            <person name="Koehrsen M."/>
            <person name="Haas B."/>
            <person name="Borodovsky M."/>
            <person name="Guigo R."/>
            <person name="Alvarado L."/>
            <person name="Berlin A."/>
            <person name="Bochicchio J."/>
            <person name="Borenstein D."/>
            <person name="Chapman S."/>
            <person name="Chen Z."/>
            <person name="Freedman E."/>
            <person name="Gellesch M."/>
            <person name="Goldberg J."/>
            <person name="Griggs A."/>
            <person name="Gujja S."/>
            <person name="Heilman E."/>
            <person name="Heiman D."/>
            <person name="Hepburn T."/>
            <person name="Howarth C."/>
            <person name="Jen D."/>
            <person name="Larson L."/>
            <person name="Mehta T."/>
            <person name="Park D."/>
            <person name="Pearson M."/>
            <person name="Roberts A."/>
            <person name="Saif S."/>
            <person name="Shenoy N."/>
            <person name="Sisk P."/>
            <person name="Stolte C."/>
            <person name="Sykes S."/>
            <person name="Thomson T."/>
            <person name="Walk T."/>
            <person name="White J."/>
            <person name="Yandava C."/>
            <person name="Burger G."/>
            <person name="Gray M.W."/>
            <person name="Holland P.W.H."/>
            <person name="King N."/>
            <person name="Lang F.B.F."/>
            <person name="Roger A.J."/>
            <person name="Ruiz-Trillo I."/>
            <person name="Lander E."/>
            <person name="Nusbaum C."/>
        </authorList>
    </citation>
    <scope>NUCLEOTIDE SEQUENCE [LARGE SCALE GENOMIC DNA]</scope>
    <source>
        <strain evidence="4 5">ATCC 50062</strain>
    </source>
</reference>
<dbReference type="GO" id="GO:0006606">
    <property type="term" value="P:protein import into nucleus"/>
    <property type="evidence" value="ECO:0007669"/>
    <property type="project" value="TreeGrafter"/>
</dbReference>
<accession>A0A0L0D8E2</accession>
<dbReference type="Proteomes" id="UP000054408">
    <property type="component" value="Unassembled WGS sequence"/>
</dbReference>
<dbReference type="Gene3D" id="1.25.10.10">
    <property type="entry name" value="Leucine-rich Repeat Variant"/>
    <property type="match status" value="1"/>
</dbReference>
<feature type="compositionally biased region" description="Basic residues" evidence="2">
    <location>
        <begin position="1"/>
        <end position="14"/>
    </location>
</feature>
<dbReference type="GO" id="GO:0051082">
    <property type="term" value="F:unfolded protein binding"/>
    <property type="evidence" value="ECO:0007669"/>
    <property type="project" value="TreeGrafter"/>
</dbReference>
<dbReference type="OMA" id="ENELHAD"/>
<proteinExistence type="inferred from homology"/>
<dbReference type="SUPFAM" id="SSF48371">
    <property type="entry name" value="ARM repeat"/>
    <property type="match status" value="1"/>
</dbReference>